<dbReference type="CDD" id="cd18084">
    <property type="entry name" value="RsmE-like"/>
    <property type="match status" value="1"/>
</dbReference>
<dbReference type="RefSeq" id="WP_289363531.1">
    <property type="nucleotide sequence ID" value="NZ_JAUCBP010000002.1"/>
</dbReference>
<feature type="domain" description="Ribosomal RNA small subunit methyltransferase E PUA-like" evidence="14">
    <location>
        <begin position="20"/>
        <end position="64"/>
    </location>
</feature>
<evidence type="ECO:0000259" key="14">
    <source>
        <dbReference type="Pfam" id="PF20260"/>
    </source>
</evidence>
<dbReference type="InterPro" id="IPR029026">
    <property type="entry name" value="tRNA_m1G_MTases_N"/>
</dbReference>
<dbReference type="PIRSF" id="PIRSF015601">
    <property type="entry name" value="MTase_slr0722"/>
    <property type="match status" value="1"/>
</dbReference>
<comment type="function">
    <text evidence="10 12">Specifically methylates the N3 position of the uracil ring of uridine 1498 (m3U1498) in 16S rRNA. Acts on the fully assembled 30S ribosomal subunit.</text>
</comment>
<dbReference type="NCBIfam" id="TIGR00046">
    <property type="entry name" value="RsmE family RNA methyltransferase"/>
    <property type="match status" value="1"/>
</dbReference>
<evidence type="ECO:0000256" key="11">
    <source>
        <dbReference type="ARBA" id="ARBA00047944"/>
    </source>
</evidence>
<protein>
    <recommendedName>
        <fullName evidence="4 12">Ribosomal RNA small subunit methyltransferase E</fullName>
        <ecNumber evidence="3 12">2.1.1.193</ecNumber>
    </recommendedName>
</protein>
<dbReference type="InterPro" id="IPR046886">
    <property type="entry name" value="RsmE_MTase_dom"/>
</dbReference>
<dbReference type="InterPro" id="IPR029028">
    <property type="entry name" value="Alpha/beta_knot_MTases"/>
</dbReference>
<evidence type="ECO:0000313" key="16">
    <source>
        <dbReference type="Proteomes" id="UP001234343"/>
    </source>
</evidence>
<dbReference type="PANTHER" id="PTHR30027">
    <property type="entry name" value="RIBOSOMAL RNA SMALL SUBUNIT METHYLTRANSFERASE E"/>
    <property type="match status" value="1"/>
</dbReference>
<comment type="caution">
    <text evidence="15">The sequence shown here is derived from an EMBL/GenBank/DDBJ whole genome shotgun (WGS) entry which is preliminary data.</text>
</comment>
<dbReference type="Pfam" id="PF04452">
    <property type="entry name" value="Methyltrans_RNA"/>
    <property type="match status" value="1"/>
</dbReference>
<dbReference type="Gene3D" id="3.40.1280.10">
    <property type="match status" value="1"/>
</dbReference>
<dbReference type="EC" id="2.1.1.193" evidence="3 12"/>
<dbReference type="EMBL" id="JAUCBP010000002">
    <property type="protein sequence ID" value="MDM7859507.1"/>
    <property type="molecule type" value="Genomic_DNA"/>
</dbReference>
<dbReference type="InterPro" id="IPR015947">
    <property type="entry name" value="PUA-like_sf"/>
</dbReference>
<feature type="domain" description="Ribosomal RNA small subunit methyltransferase E methyltransferase" evidence="13">
    <location>
        <begin position="76"/>
        <end position="236"/>
    </location>
</feature>
<evidence type="ECO:0000256" key="2">
    <source>
        <dbReference type="ARBA" id="ARBA00005528"/>
    </source>
</evidence>
<sequence length="242" mass="26702">MRIPRFYIAITLAADCEIELPKEVAHYIANVLRLSAEAPIVLFNGDGNEYSATLTSVSKRQAQAYIDAKLSIDVQSNLRIHLGQAVSKGERMDWVLQKATELGVSEITPVITQRCAVKLSPERWQKKSEQWQKIIQSACEQCGRNTLPTLHAPVSTAEWLKAQTSATRIIFDPSEELRMANLTLPNSEVRVFVGPEGGLTEQEVYSAKQIGYLGLSLGPRILRTETAALATISALQAMHGDL</sequence>
<evidence type="ECO:0000256" key="8">
    <source>
        <dbReference type="ARBA" id="ARBA00022679"/>
    </source>
</evidence>
<evidence type="ECO:0000256" key="3">
    <source>
        <dbReference type="ARBA" id="ARBA00012328"/>
    </source>
</evidence>
<accession>A0ABT7STI9</accession>
<keyword evidence="6 12" id="KW-0698">rRNA processing</keyword>
<evidence type="ECO:0000256" key="10">
    <source>
        <dbReference type="ARBA" id="ARBA00025699"/>
    </source>
</evidence>
<dbReference type="InterPro" id="IPR006700">
    <property type="entry name" value="RsmE"/>
</dbReference>
<keyword evidence="9 12" id="KW-0949">S-adenosyl-L-methionine</keyword>
<keyword evidence="16" id="KW-1185">Reference proteome</keyword>
<organism evidence="15 16">
    <name type="scientific">Alteromonas arenosi</name>
    <dbReference type="NCBI Taxonomy" id="3055817"/>
    <lineage>
        <taxon>Bacteria</taxon>
        <taxon>Pseudomonadati</taxon>
        <taxon>Pseudomonadota</taxon>
        <taxon>Gammaproteobacteria</taxon>
        <taxon>Alteromonadales</taxon>
        <taxon>Alteromonadaceae</taxon>
        <taxon>Alteromonas/Salinimonas group</taxon>
        <taxon>Alteromonas</taxon>
    </lineage>
</organism>
<dbReference type="NCBIfam" id="NF008692">
    <property type="entry name" value="PRK11713.1-5"/>
    <property type="match status" value="1"/>
</dbReference>
<dbReference type="SUPFAM" id="SSF75217">
    <property type="entry name" value="alpha/beta knot"/>
    <property type="match status" value="1"/>
</dbReference>
<evidence type="ECO:0000256" key="5">
    <source>
        <dbReference type="ARBA" id="ARBA00022490"/>
    </source>
</evidence>
<gene>
    <name evidence="15" type="ORF">QTP81_02665</name>
</gene>
<reference evidence="15 16" key="1">
    <citation type="submission" date="2023-06" db="EMBL/GenBank/DDBJ databases">
        <title>Alteromonas sp. ASW11-36 isolated from intertidal sand.</title>
        <authorList>
            <person name="Li Y."/>
        </authorList>
    </citation>
    <scope>NUCLEOTIDE SEQUENCE [LARGE SCALE GENOMIC DNA]</scope>
    <source>
        <strain evidence="15 16">ASW11-36</strain>
    </source>
</reference>
<evidence type="ECO:0000259" key="13">
    <source>
        <dbReference type="Pfam" id="PF04452"/>
    </source>
</evidence>
<dbReference type="SUPFAM" id="SSF88697">
    <property type="entry name" value="PUA domain-like"/>
    <property type="match status" value="1"/>
</dbReference>
<evidence type="ECO:0000313" key="15">
    <source>
        <dbReference type="EMBL" id="MDM7859507.1"/>
    </source>
</evidence>
<dbReference type="InterPro" id="IPR046887">
    <property type="entry name" value="RsmE_PUA-like"/>
</dbReference>
<comment type="catalytic activity">
    <reaction evidence="11 12">
        <text>uridine(1498) in 16S rRNA + S-adenosyl-L-methionine = N(3)-methyluridine(1498) in 16S rRNA + S-adenosyl-L-homocysteine + H(+)</text>
        <dbReference type="Rhea" id="RHEA:42920"/>
        <dbReference type="Rhea" id="RHEA-COMP:10283"/>
        <dbReference type="Rhea" id="RHEA-COMP:10284"/>
        <dbReference type="ChEBI" id="CHEBI:15378"/>
        <dbReference type="ChEBI" id="CHEBI:57856"/>
        <dbReference type="ChEBI" id="CHEBI:59789"/>
        <dbReference type="ChEBI" id="CHEBI:65315"/>
        <dbReference type="ChEBI" id="CHEBI:74502"/>
        <dbReference type="EC" id="2.1.1.193"/>
    </reaction>
</comment>
<dbReference type="GO" id="GO:0032259">
    <property type="term" value="P:methylation"/>
    <property type="evidence" value="ECO:0007669"/>
    <property type="project" value="UniProtKB-KW"/>
</dbReference>
<dbReference type="Gene3D" id="2.40.240.20">
    <property type="entry name" value="Hypothetical PUA domain-like, domain 1"/>
    <property type="match status" value="1"/>
</dbReference>
<name>A0ABT7STI9_9ALTE</name>
<evidence type="ECO:0000256" key="4">
    <source>
        <dbReference type="ARBA" id="ARBA00013673"/>
    </source>
</evidence>
<dbReference type="GO" id="GO:0008168">
    <property type="term" value="F:methyltransferase activity"/>
    <property type="evidence" value="ECO:0007669"/>
    <property type="project" value="UniProtKB-KW"/>
</dbReference>
<keyword evidence="8 12" id="KW-0808">Transferase</keyword>
<evidence type="ECO:0000256" key="6">
    <source>
        <dbReference type="ARBA" id="ARBA00022552"/>
    </source>
</evidence>
<dbReference type="PANTHER" id="PTHR30027:SF3">
    <property type="entry name" value="16S RRNA (URACIL(1498)-N(3))-METHYLTRANSFERASE"/>
    <property type="match status" value="1"/>
</dbReference>
<evidence type="ECO:0000256" key="7">
    <source>
        <dbReference type="ARBA" id="ARBA00022603"/>
    </source>
</evidence>
<dbReference type="Proteomes" id="UP001234343">
    <property type="component" value="Unassembled WGS sequence"/>
</dbReference>
<comment type="similarity">
    <text evidence="2 12">Belongs to the RNA methyltransferase RsmE family.</text>
</comment>
<comment type="subcellular location">
    <subcellularLocation>
        <location evidence="1 12">Cytoplasm</location>
    </subcellularLocation>
</comment>
<keyword evidence="7 12" id="KW-0489">Methyltransferase</keyword>
<evidence type="ECO:0000256" key="9">
    <source>
        <dbReference type="ARBA" id="ARBA00022691"/>
    </source>
</evidence>
<keyword evidence="5 12" id="KW-0963">Cytoplasm</keyword>
<dbReference type="Pfam" id="PF20260">
    <property type="entry name" value="PUA_4"/>
    <property type="match status" value="1"/>
</dbReference>
<evidence type="ECO:0000256" key="1">
    <source>
        <dbReference type="ARBA" id="ARBA00004496"/>
    </source>
</evidence>
<evidence type="ECO:0000256" key="12">
    <source>
        <dbReference type="PIRNR" id="PIRNR015601"/>
    </source>
</evidence>
<proteinExistence type="inferred from homology"/>